<dbReference type="PANTHER" id="PTHR47843:SF2">
    <property type="entry name" value="BTB DOMAIN-CONTAINING PROTEIN"/>
    <property type="match status" value="1"/>
</dbReference>
<dbReference type="InterPro" id="IPR000210">
    <property type="entry name" value="BTB/POZ_dom"/>
</dbReference>
<dbReference type="AlphaFoldDB" id="A0A9Q9B1M5"/>
<dbReference type="Proteomes" id="UP001056384">
    <property type="component" value="Chromosome 7"/>
</dbReference>
<dbReference type="PANTHER" id="PTHR47843">
    <property type="entry name" value="BTB DOMAIN-CONTAINING PROTEIN-RELATED"/>
    <property type="match status" value="1"/>
</dbReference>
<feature type="domain" description="BTB" evidence="1">
    <location>
        <begin position="16"/>
        <end position="87"/>
    </location>
</feature>
<accession>A0A9Q9B1M5</accession>
<keyword evidence="3" id="KW-1185">Reference proteome</keyword>
<sequence>MSDSIRAPKKRRFTGALITITVGRGGDAEKFYAHESLLKERSGFFQAALNQQWKEGRERKVDLPEDQPAHVATYIEWLFSGKIASQMVKPAAELTGTDIADEHSFLAHLYVLGEKLIDDKFCDDVMKAMAQLCAVSVGEDLYYPGDLAVDTIYKGTTGESPVRKFLVHIFKTRGKQSWIDLNEADWTGPVQFLLDIVRAQLPEDSPGNVGDLEADLSQWLKQK</sequence>
<proteinExistence type="predicted"/>
<gene>
    <name evidence="2" type="ORF">Slin15195_G089300</name>
</gene>
<dbReference type="EMBL" id="CP099424">
    <property type="protein sequence ID" value="USW55611.1"/>
    <property type="molecule type" value="Genomic_DNA"/>
</dbReference>
<evidence type="ECO:0000313" key="3">
    <source>
        <dbReference type="Proteomes" id="UP001056384"/>
    </source>
</evidence>
<dbReference type="SUPFAM" id="SSF54695">
    <property type="entry name" value="POZ domain"/>
    <property type="match status" value="1"/>
</dbReference>
<dbReference type="Gene3D" id="3.30.710.10">
    <property type="entry name" value="Potassium Channel Kv1.1, Chain A"/>
    <property type="match status" value="1"/>
</dbReference>
<dbReference type="CDD" id="cd18186">
    <property type="entry name" value="BTB_POZ_ZBTB_KLHL-like"/>
    <property type="match status" value="1"/>
</dbReference>
<reference evidence="2" key="1">
    <citation type="submission" date="2022-06" db="EMBL/GenBank/DDBJ databases">
        <title>Complete genome sequences of two strains of the flax pathogen Septoria linicola.</title>
        <authorList>
            <person name="Lapalu N."/>
            <person name="Simon A."/>
            <person name="Demenou B."/>
            <person name="Paumier D."/>
            <person name="Guillot M.-P."/>
            <person name="Gout L."/>
            <person name="Valade R."/>
        </authorList>
    </citation>
    <scope>NUCLEOTIDE SEQUENCE</scope>
    <source>
        <strain evidence="2">SE15195</strain>
    </source>
</reference>
<organism evidence="2 3">
    <name type="scientific">Septoria linicola</name>
    <dbReference type="NCBI Taxonomy" id="215465"/>
    <lineage>
        <taxon>Eukaryota</taxon>
        <taxon>Fungi</taxon>
        <taxon>Dikarya</taxon>
        <taxon>Ascomycota</taxon>
        <taxon>Pezizomycotina</taxon>
        <taxon>Dothideomycetes</taxon>
        <taxon>Dothideomycetidae</taxon>
        <taxon>Mycosphaerellales</taxon>
        <taxon>Mycosphaerellaceae</taxon>
        <taxon>Septoria</taxon>
    </lineage>
</organism>
<name>A0A9Q9B1M5_9PEZI</name>
<protein>
    <submittedName>
        <fullName evidence="2">BTB/POZ domain-containing protein</fullName>
    </submittedName>
</protein>
<evidence type="ECO:0000313" key="2">
    <source>
        <dbReference type="EMBL" id="USW55611.1"/>
    </source>
</evidence>
<evidence type="ECO:0000259" key="1">
    <source>
        <dbReference type="PROSITE" id="PS50097"/>
    </source>
</evidence>
<dbReference type="InterPro" id="IPR011333">
    <property type="entry name" value="SKP1/BTB/POZ_sf"/>
</dbReference>
<dbReference type="PROSITE" id="PS50097">
    <property type="entry name" value="BTB"/>
    <property type="match status" value="1"/>
</dbReference>